<dbReference type="InterPro" id="IPR001660">
    <property type="entry name" value="SAM"/>
</dbReference>
<evidence type="ECO:0000313" key="5">
    <source>
        <dbReference type="Proteomes" id="UP000601710"/>
    </source>
</evidence>
<feature type="compositionally biased region" description="Basic and acidic residues" evidence="1">
    <location>
        <begin position="1056"/>
        <end position="1073"/>
    </location>
</feature>
<gene>
    <name evidence="4" type="ORF">LDHU3_29.4040</name>
</gene>
<feature type="region of interest" description="Disordered" evidence="1">
    <location>
        <begin position="507"/>
        <end position="550"/>
    </location>
</feature>
<keyword evidence="2" id="KW-0812">Transmembrane</keyword>
<feature type="compositionally biased region" description="Acidic residues" evidence="1">
    <location>
        <begin position="509"/>
        <end position="519"/>
    </location>
</feature>
<feature type="compositionally biased region" description="Low complexity" evidence="1">
    <location>
        <begin position="1202"/>
        <end position="1215"/>
    </location>
</feature>
<sequence length="1237" mass="132941">MPPPFPSHAPAIVAAVAGAVAGAAALTWGVLRWHRRQQGHEGTGTPTGTWTVQQVAAWLRENGVSKTSVAVCCRYKVDGDTLMRLTAHDLYYMGVPLRDARVILAAVEDVKGSLVLLSSASPRSVSRRQSSVSPRTAQVTVPSAAEQFEAAWRALMRTCALPASGTSPAEQQQRLAVYTGTLLESFQVLTASEQAAALSLVAEAEKVRVAPPAIVPLEAQPGQADTEAPVDTSFPVQAVEEKLRPLHDMLDGFLDFLRSPDLDAVAAAEFDELGERVAAQVKRILRVAEQLPPKLGDPLRRKCDGVFEVLFSRQRTALGASGGEAAGKAKLMQALRSVLSTVEDPQLRELPAAQRVQALSSLAKRAEAIEAVAAGSVSGVPKDVEVLNMVQSLLRIIQEAIRLSEREAEADEDEKEGQAPAAEDADAANGPIPVIVRTVQDIQGTLQSETFQHAPSAVKVELCTTLLQRVAALEDNLAEVPSPAQAMVRDLLLNTRNVLAVVIAAAETEGNDGGEDPPADDEKPEKEQDGNGDAEAAQTEGEKRETQSSDTNIDAYVAQLEKIFDFLTSDALDQATMEERKKVAVRLRQRVEAIKADVAARDPQCTLITELIAPLQNLLSEMASNHVASREFLEITAPLSDVRRLLTSESFQQLPHAGKIRIARNIVPQLQQLTSSFSSLSNSERTAAEELLRPINEVLLHLMRPRGVATGSAQEVLDRLQAVMRTIQGAELTTMSPTERSAWAANTVADLGRLRDDCAALGAEGEALLPIIERLRSQLSGLLPDHTNAGGGEDRDDSGDAERSGAGCNGEAQREQEEGRTHLVWAAPRDMHAELLEAERAATPVPPERLQRMLQMMGEATELPGMSTRQVAEPRQFGSLLRRHAEGVGGKVNDDSTSARVDGAEQDFDEATAALHALRRSLQVLMDAVQDENAATATELSVVASKTEELLASADAAKINWRADSWCTGTVRSISEALQQLRGSGGGASRAKVPSKVEEVLQSSIAALIANPPTGMEDFEPYLRLLQLAQPSAEQMTNRELMLLKSLQESVIEAMRRLPDHPRQNGERTRHETDDEGEGSAQAVLGVPQQMPYKRREGSSSAEELDDSDNAQQDLERLLAGEGVTVEDAIEALREQICLQPDALDRGEAGDEDEVERAGNEEDDACVSQSEAQRADKQTPDPLQPESADAFNEDDDDGVGSSGAAAISGPSSGSARHIAYDDEFDGEDKTHSSTSAA</sequence>
<evidence type="ECO:0000256" key="2">
    <source>
        <dbReference type="SAM" id="Phobius"/>
    </source>
</evidence>
<dbReference type="Proteomes" id="UP000601710">
    <property type="component" value="Chromosome 29"/>
</dbReference>
<feature type="region of interest" description="Disordered" evidence="1">
    <location>
        <begin position="406"/>
        <end position="430"/>
    </location>
</feature>
<accession>A0A6J8FG58</accession>
<reference evidence="4" key="1">
    <citation type="submission" date="2020-06" db="EMBL/GenBank/DDBJ databases">
        <authorList>
            <person name="Camacho E."/>
            <person name="Gonzalez-de la Fuente S."/>
            <person name="Rastrojo A."/>
            <person name="Peiro-Pastor R."/>
            <person name="Solana JC."/>
            <person name="Tabera L."/>
            <person name="Gamarro F."/>
            <person name="Carrasco-Ramiro F."/>
            <person name="Requena JM."/>
            <person name="Aguado B."/>
        </authorList>
    </citation>
    <scope>NUCLEOTIDE SEQUENCE</scope>
</reference>
<feature type="region of interest" description="Disordered" evidence="1">
    <location>
        <begin position="1143"/>
        <end position="1237"/>
    </location>
</feature>
<keyword evidence="2" id="KW-0472">Membrane</keyword>
<proteinExistence type="predicted"/>
<dbReference type="EMBL" id="LR812649">
    <property type="protein sequence ID" value="CAC5431991.1"/>
    <property type="molecule type" value="Genomic_DNA"/>
</dbReference>
<feature type="domain" description="SAM" evidence="3">
    <location>
        <begin position="50"/>
        <end position="95"/>
    </location>
</feature>
<dbReference type="VEuPathDB" id="TriTrypDB:LdBPK_292740.1"/>
<dbReference type="InterPro" id="IPR013761">
    <property type="entry name" value="SAM/pointed_sf"/>
</dbReference>
<dbReference type="Gene3D" id="1.10.150.50">
    <property type="entry name" value="Transcription Factor, Ets-1"/>
    <property type="match status" value="1"/>
</dbReference>
<name>A0A6J8FG58_LEIDO</name>
<dbReference type="VEuPathDB" id="TriTrypDB:LdCL_290033500"/>
<dbReference type="PROSITE" id="PS50105">
    <property type="entry name" value="SAM_DOMAIN"/>
    <property type="match status" value="1"/>
</dbReference>
<dbReference type="SUPFAM" id="SSF47769">
    <property type="entry name" value="SAM/Pointed domain"/>
    <property type="match status" value="1"/>
</dbReference>
<evidence type="ECO:0000313" key="4">
    <source>
        <dbReference type="EMBL" id="CAC5431991.1"/>
    </source>
</evidence>
<feature type="compositionally biased region" description="Acidic residues" evidence="1">
    <location>
        <begin position="1150"/>
        <end position="1165"/>
    </location>
</feature>
<feature type="compositionally biased region" description="Basic and acidic residues" evidence="1">
    <location>
        <begin position="520"/>
        <end position="529"/>
    </location>
</feature>
<evidence type="ECO:0000259" key="3">
    <source>
        <dbReference type="PROSITE" id="PS50105"/>
    </source>
</evidence>
<dbReference type="VEuPathDB" id="TriTrypDB:LDHU3_29.4040"/>
<feature type="region of interest" description="Disordered" evidence="1">
    <location>
        <begin position="783"/>
        <end position="819"/>
    </location>
</feature>
<dbReference type="AlphaFoldDB" id="A0A6J8FG58"/>
<organism evidence="4 5">
    <name type="scientific">Leishmania donovani</name>
    <dbReference type="NCBI Taxonomy" id="5661"/>
    <lineage>
        <taxon>Eukaryota</taxon>
        <taxon>Discoba</taxon>
        <taxon>Euglenozoa</taxon>
        <taxon>Kinetoplastea</taxon>
        <taxon>Metakinetoplastina</taxon>
        <taxon>Trypanosomatida</taxon>
        <taxon>Trypanosomatidae</taxon>
        <taxon>Leishmaniinae</taxon>
        <taxon>Leishmania</taxon>
    </lineage>
</organism>
<protein>
    <submittedName>
        <fullName evidence="4">SAM_domain_(Sterile_alpha_motif)_putative/Pfam:PF 00536</fullName>
    </submittedName>
</protein>
<feature type="region of interest" description="Disordered" evidence="1">
    <location>
        <begin position="1056"/>
        <end position="1109"/>
    </location>
</feature>
<feature type="transmembrane region" description="Helical" evidence="2">
    <location>
        <begin position="12"/>
        <end position="31"/>
    </location>
</feature>
<keyword evidence="2" id="KW-1133">Transmembrane helix</keyword>
<evidence type="ECO:0000256" key="1">
    <source>
        <dbReference type="SAM" id="MobiDB-lite"/>
    </source>
</evidence>